<protein>
    <submittedName>
        <fullName evidence="2">Uncharacterized protein</fullName>
    </submittedName>
</protein>
<reference evidence="2 3" key="1">
    <citation type="journal article" date="2016" name="Genome Biol. Evol.">
        <title>Divergent and convergent evolution of fungal pathogenicity.</title>
        <authorList>
            <person name="Shang Y."/>
            <person name="Xiao G."/>
            <person name="Zheng P."/>
            <person name="Cen K."/>
            <person name="Zhan S."/>
            <person name="Wang C."/>
        </authorList>
    </citation>
    <scope>NUCLEOTIDE SEQUENCE [LARGE SCALE GENOMIC DNA]</scope>
    <source>
        <strain evidence="2 3">RCEF 4871</strain>
    </source>
</reference>
<dbReference type="OMA" id="SYAHECF"/>
<feature type="region of interest" description="Disordered" evidence="1">
    <location>
        <begin position="1"/>
        <end position="41"/>
    </location>
</feature>
<name>A0A167KPE7_METRR</name>
<keyword evidence="3" id="KW-1185">Reference proteome</keyword>
<evidence type="ECO:0000313" key="2">
    <source>
        <dbReference type="EMBL" id="OAA51994.1"/>
    </source>
</evidence>
<dbReference type="AlphaFoldDB" id="A0A167KPE7"/>
<accession>A0A167KPE7</accession>
<comment type="caution">
    <text evidence="2">The sequence shown here is derived from an EMBL/GenBank/DDBJ whole genome shotgun (WGS) entry which is preliminary data.</text>
</comment>
<organism evidence="2 3">
    <name type="scientific">Metarhizium rileyi (strain RCEF 4871)</name>
    <name type="common">Nomuraea rileyi</name>
    <dbReference type="NCBI Taxonomy" id="1649241"/>
    <lineage>
        <taxon>Eukaryota</taxon>
        <taxon>Fungi</taxon>
        <taxon>Dikarya</taxon>
        <taxon>Ascomycota</taxon>
        <taxon>Pezizomycotina</taxon>
        <taxon>Sordariomycetes</taxon>
        <taxon>Hypocreomycetidae</taxon>
        <taxon>Hypocreales</taxon>
        <taxon>Clavicipitaceae</taxon>
        <taxon>Metarhizium</taxon>
    </lineage>
</organism>
<dbReference type="OrthoDB" id="5127183at2759"/>
<gene>
    <name evidence="2" type="ORF">NOR_00587</name>
</gene>
<evidence type="ECO:0000313" key="3">
    <source>
        <dbReference type="Proteomes" id="UP000243498"/>
    </source>
</evidence>
<dbReference type="Proteomes" id="UP000243498">
    <property type="component" value="Unassembled WGS sequence"/>
</dbReference>
<dbReference type="EMBL" id="AZHC01000001">
    <property type="protein sequence ID" value="OAA51994.1"/>
    <property type="molecule type" value="Genomic_DNA"/>
</dbReference>
<evidence type="ECO:0000256" key="1">
    <source>
        <dbReference type="SAM" id="MobiDB-lite"/>
    </source>
</evidence>
<feature type="compositionally biased region" description="Polar residues" evidence="1">
    <location>
        <begin position="1"/>
        <end position="12"/>
    </location>
</feature>
<proteinExistence type="predicted"/>
<sequence>MEPGSFFSSESLSPAAGDTRQQPSTLRKRKNEEEHRTSKTPRIEALNAQSVDVDSHWQSIAFFHEVIADAPHASSKYASLNPEQKLILALGARNLSLATCRSGSAGEKDKKILERVVGILDADEDPTLVGGMSVSFYPSRRYSMLKYIADLDGKVRDGRNVNHFAQVMKVPRLFAVFVNPAELSYHNFENIVPLDRWVEERMSMAQDDAADGLELELADIRRLDRKKDVFTAKLDGARSGMLRDISDLSLYVAPLNRGTRGGERFIFHSAILSQALTRAVKTSRLLDLIGHGKLGHEFEFVNYVFRSNKFAAADGDFENHLDSPYYDRARNHVSKYTLLIYLSAGQNTPLLRVQGVDVGQVEEMTCAIFDQKYEHEGRPFIKGDKVFLRTELVFRDENLRRDDAISKVFSSACYMAGQSLFDRELASYAHECFERANSLHWSLDRASRDAVYLLKQFQGLGFMTNGYNYWFPKCGTMSLQDYAAMSVLDYFNCKIGSQPFRSLAESTVVKEQFGSAGDIWRYLCSRRSDNKTASFPRLQTSHLDSLIKRTPDKPFEDGHHGSGLKGEELENPCCFMHTHPSFNPWKSKDVMDMFDKCSNYTRGRLLCAPIVMLDNQVVLNDDNIQVAGDKVHILQDINREALPPLNFAACWAEAPMPEAFVTLDREVPAPQLLVPPIRFHEFEDGFELGVDFFRNDWLVRVDTARGVPVPRVVPHPVDEGENPFFERLVSGQAEGEGDLAELDD</sequence>